<name>A0A8J2VXH0_9NEOP</name>
<proteinExistence type="inferred from homology"/>
<protein>
    <submittedName>
        <fullName evidence="8">(African queen) hypothetical protein</fullName>
    </submittedName>
</protein>
<accession>A0A8J2VXH0</accession>
<evidence type="ECO:0000256" key="2">
    <source>
        <dbReference type="ARBA" id="ARBA00010617"/>
    </source>
</evidence>
<dbReference type="Gene3D" id="1.10.630.10">
    <property type="entry name" value="Cytochrome P450"/>
    <property type="match status" value="1"/>
</dbReference>
<evidence type="ECO:0000313" key="9">
    <source>
        <dbReference type="Proteomes" id="UP000789524"/>
    </source>
</evidence>
<dbReference type="InterPro" id="IPR001128">
    <property type="entry name" value="Cyt_P450"/>
</dbReference>
<comment type="caution">
    <text evidence="8">The sequence shown here is derived from an EMBL/GenBank/DDBJ whole genome shotgun (WGS) entry which is preliminary data.</text>
</comment>
<dbReference type="OrthoDB" id="2789670at2759"/>
<dbReference type="GO" id="GO:0005506">
    <property type="term" value="F:iron ion binding"/>
    <property type="evidence" value="ECO:0007669"/>
    <property type="project" value="InterPro"/>
</dbReference>
<dbReference type="GO" id="GO:0020037">
    <property type="term" value="F:heme binding"/>
    <property type="evidence" value="ECO:0007669"/>
    <property type="project" value="InterPro"/>
</dbReference>
<keyword evidence="4" id="KW-0479">Metal-binding</keyword>
<dbReference type="Proteomes" id="UP000789524">
    <property type="component" value="Unassembled WGS sequence"/>
</dbReference>
<comment type="cofactor">
    <cofactor evidence="1">
        <name>heme</name>
        <dbReference type="ChEBI" id="CHEBI:30413"/>
    </cofactor>
</comment>
<evidence type="ECO:0000256" key="4">
    <source>
        <dbReference type="ARBA" id="ARBA00022723"/>
    </source>
</evidence>
<reference evidence="8" key="1">
    <citation type="submission" date="2021-09" db="EMBL/GenBank/DDBJ databases">
        <authorList>
            <person name="Martin H S."/>
        </authorList>
    </citation>
    <scope>NUCLEOTIDE SEQUENCE</scope>
</reference>
<organism evidence="8 9">
    <name type="scientific">Danaus chrysippus</name>
    <name type="common">African queen</name>
    <dbReference type="NCBI Taxonomy" id="151541"/>
    <lineage>
        <taxon>Eukaryota</taxon>
        <taxon>Metazoa</taxon>
        <taxon>Ecdysozoa</taxon>
        <taxon>Arthropoda</taxon>
        <taxon>Hexapoda</taxon>
        <taxon>Insecta</taxon>
        <taxon>Pterygota</taxon>
        <taxon>Neoptera</taxon>
        <taxon>Endopterygota</taxon>
        <taxon>Lepidoptera</taxon>
        <taxon>Glossata</taxon>
        <taxon>Ditrysia</taxon>
        <taxon>Papilionoidea</taxon>
        <taxon>Nymphalidae</taxon>
        <taxon>Danainae</taxon>
        <taxon>Danaini</taxon>
        <taxon>Danaina</taxon>
        <taxon>Danaus</taxon>
        <taxon>Anosia</taxon>
    </lineage>
</organism>
<dbReference type="PANTHER" id="PTHR24279">
    <property type="entry name" value="CYTOCHROME P450"/>
    <property type="match status" value="1"/>
</dbReference>
<gene>
    <name evidence="8" type="ORF">DCHRY22_LOCUS3504</name>
</gene>
<dbReference type="InterPro" id="IPR050479">
    <property type="entry name" value="CYP11_CYP27_families"/>
</dbReference>
<dbReference type="InterPro" id="IPR036396">
    <property type="entry name" value="Cyt_P450_sf"/>
</dbReference>
<comment type="similarity">
    <text evidence="2">Belongs to the cytochrome P450 family.</text>
</comment>
<dbReference type="GO" id="GO:0004497">
    <property type="term" value="F:monooxygenase activity"/>
    <property type="evidence" value="ECO:0007669"/>
    <property type="project" value="UniProtKB-KW"/>
</dbReference>
<evidence type="ECO:0000256" key="5">
    <source>
        <dbReference type="ARBA" id="ARBA00023002"/>
    </source>
</evidence>
<dbReference type="EMBL" id="CAKASE010000047">
    <property type="protein sequence ID" value="CAG9562103.1"/>
    <property type="molecule type" value="Genomic_DNA"/>
</dbReference>
<keyword evidence="9" id="KW-1185">Reference proteome</keyword>
<dbReference type="GO" id="GO:0016705">
    <property type="term" value="F:oxidoreductase activity, acting on paired donors, with incorporation or reduction of molecular oxygen"/>
    <property type="evidence" value="ECO:0007669"/>
    <property type="project" value="InterPro"/>
</dbReference>
<keyword evidence="3" id="KW-0349">Heme</keyword>
<dbReference type="AlphaFoldDB" id="A0A8J2VXH0"/>
<sequence length="542" mass="61652">MSKTVLARQCFFSRPKRQFSTSSVKRTSTSPQRYNVAQPAVKPGPGNVKKFSDIPGPLALPIMRHHAHVLPRIGCFHHTVGLGLLEGLQQRYGDLVRFAKATRSRPVLYVFDPELMKEVYDSNMTVSPQWSQSPLNEHRKNIDMKCPMERDETKAIWSALRTLLQDESFLRNYDKAFDDIAADVIRRLEGLRHAGNALNEELQTEIYRWAIEIIGVVMFGMRLGCLDGNVHVPTEENRKPEKTSMDDHIKDLCSLTKRREQDLSPAERFVRCSLDIANENYLVRSEETLRQDSETFNEALKTFDKHYSLTDHFLSQALEKLNNEELKAEQVLLNKLRPLERRILPLAADVFLAGVDPLAQTAISMLYELSLHAARQQRVHDEAGWVRAVRSEGLLVQEMKYVGACVREAVRMYPATGGVVRRSVGEMRLAGYEVPEGVDIVLAHGVSSKLEKEWGRAKSFIPERWHSDSWQPLNASRAHPYASMPFGKTCPASGIVNKMLSTLMIRILDEYRIEWHGSAPHMVTAGVNKIQMPYYFVLQNAG</sequence>
<keyword evidence="7" id="KW-0503">Monooxygenase</keyword>
<dbReference type="Pfam" id="PF00067">
    <property type="entry name" value="p450"/>
    <property type="match status" value="1"/>
</dbReference>
<evidence type="ECO:0000256" key="1">
    <source>
        <dbReference type="ARBA" id="ARBA00001971"/>
    </source>
</evidence>
<evidence type="ECO:0000313" key="8">
    <source>
        <dbReference type="EMBL" id="CAG9562103.1"/>
    </source>
</evidence>
<dbReference type="SUPFAM" id="SSF48264">
    <property type="entry name" value="Cytochrome P450"/>
    <property type="match status" value="1"/>
</dbReference>
<evidence type="ECO:0000256" key="6">
    <source>
        <dbReference type="ARBA" id="ARBA00023004"/>
    </source>
</evidence>
<evidence type="ECO:0000256" key="7">
    <source>
        <dbReference type="ARBA" id="ARBA00023033"/>
    </source>
</evidence>
<dbReference type="PANTHER" id="PTHR24279:SF120">
    <property type="entry name" value="CYTOCHROME P450"/>
    <property type="match status" value="1"/>
</dbReference>
<keyword evidence="5" id="KW-0560">Oxidoreductase</keyword>
<evidence type="ECO:0000256" key="3">
    <source>
        <dbReference type="ARBA" id="ARBA00022617"/>
    </source>
</evidence>
<keyword evidence="6" id="KW-0408">Iron</keyword>